<organism evidence="1 2">
    <name type="scientific">Musa troglodytarum</name>
    <name type="common">fe'i banana</name>
    <dbReference type="NCBI Taxonomy" id="320322"/>
    <lineage>
        <taxon>Eukaryota</taxon>
        <taxon>Viridiplantae</taxon>
        <taxon>Streptophyta</taxon>
        <taxon>Embryophyta</taxon>
        <taxon>Tracheophyta</taxon>
        <taxon>Spermatophyta</taxon>
        <taxon>Magnoliopsida</taxon>
        <taxon>Liliopsida</taxon>
        <taxon>Zingiberales</taxon>
        <taxon>Musaceae</taxon>
        <taxon>Musa</taxon>
    </lineage>
</organism>
<reference evidence="1" key="1">
    <citation type="submission" date="2022-05" db="EMBL/GenBank/DDBJ databases">
        <title>The Musa troglodytarum L. genome provides insights into the mechanism of non-climacteric behaviour and enrichment of carotenoids.</title>
        <authorList>
            <person name="Wang J."/>
        </authorList>
    </citation>
    <scope>NUCLEOTIDE SEQUENCE</scope>
    <source>
        <tissue evidence="1">Leaf</tissue>
    </source>
</reference>
<keyword evidence="2" id="KW-1185">Reference proteome</keyword>
<evidence type="ECO:0000313" key="1">
    <source>
        <dbReference type="EMBL" id="URD96111.1"/>
    </source>
</evidence>
<proteinExistence type="predicted"/>
<protein>
    <submittedName>
        <fullName evidence="1">Uncharacterized protein</fullName>
    </submittedName>
</protein>
<dbReference type="AlphaFoldDB" id="A0A9E7FL35"/>
<sequence>MSQGSRFVPEVREGERERELGWRIRRSSHRFLDSSIFPLVKTIYCFVMIDGPFESGSAPDLEIVTQSSYLVLDIAASEPFLS</sequence>
<dbReference type="Proteomes" id="UP001055439">
    <property type="component" value="Chromosome 4"/>
</dbReference>
<accession>A0A9E7FL35</accession>
<dbReference type="EMBL" id="CP097506">
    <property type="protein sequence ID" value="URD96111.1"/>
    <property type="molecule type" value="Genomic_DNA"/>
</dbReference>
<name>A0A9E7FL35_9LILI</name>
<evidence type="ECO:0000313" key="2">
    <source>
        <dbReference type="Proteomes" id="UP001055439"/>
    </source>
</evidence>
<gene>
    <name evidence="1" type="ORF">MUK42_33937</name>
</gene>